<sequence>MRIFHRSPERDQQSAGRDAEYSFFSVDEGAQFRAHVRAAFAERGLEVTVHSGTVSDNTGRQFGLRNLAAICHQEPRGRKRWPHLIRGHVGRLLRVVDGPSPLEFLEPDQLLALLRPWVVARDFIEPNADRYVHARVVAPGLCEVLALDLRESVMTLPDTSLAPLGDIVELRARALDNLRELPMESHTILHGPQQMHFDVVTGDSFFTSSRVLATNELARDLTGRPLGPDGALVAMPNRHQLALRPIDSERDTTLMPTLYGMTVFAAANYEDAVGPVSPDVYWWRDGTLTRLVRQEGVEPEFKDDIEFEMLQMRLADNDADQR</sequence>
<dbReference type="AlphaFoldDB" id="A0A7G1NV17"/>
<dbReference type="RefSeq" id="WP_055507943.1">
    <property type="nucleotide sequence ID" value="NZ_AP023440.1"/>
</dbReference>
<evidence type="ECO:0000313" key="1">
    <source>
        <dbReference type="EMBL" id="BCL25530.1"/>
    </source>
</evidence>
<reference evidence="1 2" key="1">
    <citation type="journal article" date="2014" name="Int. J. Syst. Evol. Microbiol.">
        <title>Complete genome sequence of Corynebacterium casei LMG S-19264T (=DSM 44701T), isolated from a smear-ripened cheese.</title>
        <authorList>
            <consortium name="US DOE Joint Genome Institute (JGI-PGF)"/>
            <person name="Walter F."/>
            <person name="Albersmeier A."/>
            <person name="Kalinowski J."/>
            <person name="Ruckert C."/>
        </authorList>
    </citation>
    <scope>NUCLEOTIDE SEQUENCE [LARGE SCALE GENOMIC DNA]</scope>
    <source>
        <strain evidence="1 2">JCM 4677</strain>
    </source>
</reference>
<name>A0A7G1NV17_9ACTN</name>
<organism evidence="1 2">
    <name type="scientific">Streptomyces aurantiacus</name>
    <dbReference type="NCBI Taxonomy" id="47760"/>
    <lineage>
        <taxon>Bacteria</taxon>
        <taxon>Bacillati</taxon>
        <taxon>Actinomycetota</taxon>
        <taxon>Actinomycetes</taxon>
        <taxon>Kitasatosporales</taxon>
        <taxon>Streptomycetaceae</taxon>
        <taxon>Streptomyces</taxon>
        <taxon>Streptomyces aurantiacus group</taxon>
    </lineage>
</organism>
<dbReference type="EMBL" id="AP023440">
    <property type="protein sequence ID" value="BCL25530.1"/>
    <property type="molecule type" value="Genomic_DNA"/>
</dbReference>
<dbReference type="Proteomes" id="UP000516444">
    <property type="component" value="Chromosome"/>
</dbReference>
<gene>
    <name evidence="1" type="ORF">GCM10017557_03890</name>
</gene>
<proteinExistence type="predicted"/>
<dbReference type="OrthoDB" id="3812886at2"/>
<dbReference type="KEGG" id="sgm:GCM10017557_03890"/>
<accession>A0A7G1NV17</accession>
<evidence type="ECO:0000313" key="2">
    <source>
        <dbReference type="Proteomes" id="UP000516444"/>
    </source>
</evidence>
<keyword evidence="2" id="KW-1185">Reference proteome</keyword>
<protein>
    <submittedName>
        <fullName evidence="1">Uncharacterized protein</fullName>
    </submittedName>
</protein>